<comment type="caution">
    <text evidence="2">The sequence shown here is derived from an EMBL/GenBank/DDBJ whole genome shotgun (WGS) entry which is preliminary data.</text>
</comment>
<evidence type="ECO:0000313" key="3">
    <source>
        <dbReference type="Proteomes" id="UP001205919"/>
    </source>
</evidence>
<dbReference type="RefSeq" id="WP_156938409.1">
    <property type="nucleotide sequence ID" value="NZ_JANFYF010000002.1"/>
</dbReference>
<sequence>MIKKMINCDLSRHAGFDQASGGLGFASQAKNKNLKPPAPGAGPWRRWIGDGAQKQKKSYLTDIPW</sequence>
<keyword evidence="3" id="KW-1185">Reference proteome</keyword>
<accession>A0AAW5K1M2</accession>
<proteinExistence type="predicted"/>
<evidence type="ECO:0000256" key="1">
    <source>
        <dbReference type="SAM" id="MobiDB-lite"/>
    </source>
</evidence>
<feature type="region of interest" description="Disordered" evidence="1">
    <location>
        <begin position="27"/>
        <end position="65"/>
    </location>
</feature>
<dbReference type="AlphaFoldDB" id="A0AAW5K1M2"/>
<name>A0AAW5K1M2_9BACT</name>
<gene>
    <name evidence="2" type="ORF">NE630_01300</name>
</gene>
<evidence type="ECO:0000313" key="2">
    <source>
        <dbReference type="EMBL" id="MCQ4813055.1"/>
    </source>
</evidence>
<dbReference type="EMBL" id="JANFYT010000002">
    <property type="protein sequence ID" value="MCQ4813055.1"/>
    <property type="molecule type" value="Genomic_DNA"/>
</dbReference>
<dbReference type="Proteomes" id="UP001205919">
    <property type="component" value="Unassembled WGS sequence"/>
</dbReference>
<organism evidence="2 3">
    <name type="scientific">Cloacibacillus evryensis</name>
    <dbReference type="NCBI Taxonomy" id="508460"/>
    <lineage>
        <taxon>Bacteria</taxon>
        <taxon>Thermotogati</taxon>
        <taxon>Synergistota</taxon>
        <taxon>Synergistia</taxon>
        <taxon>Synergistales</taxon>
        <taxon>Synergistaceae</taxon>
        <taxon>Cloacibacillus</taxon>
    </lineage>
</organism>
<reference evidence="2 3" key="1">
    <citation type="submission" date="2022-06" db="EMBL/GenBank/DDBJ databases">
        <title>Isolation of gut microbiota from human fecal samples.</title>
        <authorList>
            <person name="Pamer E.G."/>
            <person name="Barat B."/>
            <person name="Waligurski E."/>
            <person name="Medina S."/>
            <person name="Paddock L."/>
            <person name="Mostad J."/>
        </authorList>
    </citation>
    <scope>NUCLEOTIDE SEQUENCE [LARGE SCALE GENOMIC DNA]</scope>
    <source>
        <strain evidence="2 3">DFI.9.90</strain>
    </source>
</reference>
<protein>
    <submittedName>
        <fullName evidence="2">Uncharacterized protein</fullName>
    </submittedName>
</protein>